<keyword evidence="5" id="KW-0378">Hydrolase</keyword>
<keyword evidence="3" id="KW-0645">Protease</keyword>
<keyword evidence="10" id="KW-1185">Reference proteome</keyword>
<comment type="caution">
    <text evidence="9">The sequence shown here is derived from an EMBL/GenBank/DDBJ whole genome shotgun (WGS) entry which is preliminary data.</text>
</comment>
<evidence type="ECO:0000256" key="6">
    <source>
        <dbReference type="ARBA" id="ARBA00022807"/>
    </source>
</evidence>
<gene>
    <name evidence="9" type="ORF">LTR16_008717</name>
</gene>
<dbReference type="InterPro" id="IPR001394">
    <property type="entry name" value="Peptidase_C19_UCH"/>
</dbReference>
<comment type="catalytic activity">
    <reaction evidence="1">
        <text>Thiol-dependent hydrolysis of ester, thioester, amide, peptide and isopeptide bonds formed by the C-terminal Gly of ubiquitin (a 76-residue protein attached to proteins as an intracellular targeting signal).</text>
        <dbReference type="EC" id="3.4.19.12"/>
    </reaction>
</comment>
<dbReference type="PANTHER" id="PTHR24006:SF687">
    <property type="entry name" value="UBIQUITIN CARBOXYL-TERMINAL HYDROLASE 10"/>
    <property type="match status" value="1"/>
</dbReference>
<dbReference type="EMBL" id="JAVRRA010010331">
    <property type="protein sequence ID" value="KAK5242176.1"/>
    <property type="molecule type" value="Genomic_DNA"/>
</dbReference>
<sequence length="191" mass="21363">MCYMNSILQVLVFCVPFYEFLDQVGKRAAHSFKSETPLVDAMIMFMREFKIIDSAVTVEQLRLRLKDSELEQYGEPVIPEYVYDVIKRLPRFSSMRRGHQQDAEEFLGFLLEGLHDECVTVMRAIAPVGASGPTSPRNSITSPTSPGATTDNGWLEVGPKQKAAVTRSSGTIVTESPVTRIFGGKLRSELR</sequence>
<feature type="domain" description="USP" evidence="8">
    <location>
        <begin position="1"/>
        <end position="191"/>
    </location>
</feature>
<dbReference type="InterPro" id="IPR050164">
    <property type="entry name" value="Peptidase_C19"/>
</dbReference>
<evidence type="ECO:0000313" key="10">
    <source>
        <dbReference type="Proteomes" id="UP001357485"/>
    </source>
</evidence>
<proteinExistence type="predicted"/>
<dbReference type="PANTHER" id="PTHR24006">
    <property type="entry name" value="UBIQUITIN CARBOXYL-TERMINAL HYDROLASE"/>
    <property type="match status" value="1"/>
</dbReference>
<keyword evidence="6" id="KW-0788">Thiol protease</keyword>
<organism evidence="9 10">
    <name type="scientific">Cryomyces antarcticus</name>
    <dbReference type="NCBI Taxonomy" id="329879"/>
    <lineage>
        <taxon>Eukaryota</taxon>
        <taxon>Fungi</taxon>
        <taxon>Dikarya</taxon>
        <taxon>Ascomycota</taxon>
        <taxon>Pezizomycotina</taxon>
        <taxon>Dothideomycetes</taxon>
        <taxon>Dothideomycetes incertae sedis</taxon>
        <taxon>Cryomyces</taxon>
    </lineage>
</organism>
<evidence type="ECO:0000256" key="2">
    <source>
        <dbReference type="ARBA" id="ARBA00012759"/>
    </source>
</evidence>
<dbReference type="InterPro" id="IPR028889">
    <property type="entry name" value="USP"/>
</dbReference>
<evidence type="ECO:0000256" key="4">
    <source>
        <dbReference type="ARBA" id="ARBA00022786"/>
    </source>
</evidence>
<evidence type="ECO:0000256" key="1">
    <source>
        <dbReference type="ARBA" id="ARBA00000707"/>
    </source>
</evidence>
<dbReference type="SUPFAM" id="SSF54001">
    <property type="entry name" value="Cysteine proteinases"/>
    <property type="match status" value="1"/>
</dbReference>
<feature type="non-terminal residue" evidence="9">
    <location>
        <position position="191"/>
    </location>
</feature>
<dbReference type="Proteomes" id="UP001357485">
    <property type="component" value="Unassembled WGS sequence"/>
</dbReference>
<dbReference type="Pfam" id="PF00443">
    <property type="entry name" value="UCH"/>
    <property type="match status" value="1"/>
</dbReference>
<dbReference type="EC" id="3.4.19.12" evidence="2"/>
<feature type="region of interest" description="Disordered" evidence="7">
    <location>
        <begin position="130"/>
        <end position="154"/>
    </location>
</feature>
<feature type="compositionally biased region" description="Polar residues" evidence="7">
    <location>
        <begin position="132"/>
        <end position="152"/>
    </location>
</feature>
<evidence type="ECO:0000256" key="5">
    <source>
        <dbReference type="ARBA" id="ARBA00022801"/>
    </source>
</evidence>
<accession>A0ABR0LW64</accession>
<dbReference type="PROSITE" id="PS50235">
    <property type="entry name" value="USP_3"/>
    <property type="match status" value="1"/>
</dbReference>
<evidence type="ECO:0000256" key="3">
    <source>
        <dbReference type="ARBA" id="ARBA00022670"/>
    </source>
</evidence>
<keyword evidence="4" id="KW-0833">Ubl conjugation pathway</keyword>
<reference evidence="9 10" key="1">
    <citation type="submission" date="2023-08" db="EMBL/GenBank/DDBJ databases">
        <title>Black Yeasts Isolated from many extreme environments.</title>
        <authorList>
            <person name="Coleine C."/>
            <person name="Stajich J.E."/>
            <person name="Selbmann L."/>
        </authorList>
    </citation>
    <scope>NUCLEOTIDE SEQUENCE [LARGE SCALE GENOMIC DNA]</scope>
    <source>
        <strain evidence="9 10">CCFEE 536</strain>
    </source>
</reference>
<name>A0ABR0LW64_9PEZI</name>
<evidence type="ECO:0000259" key="8">
    <source>
        <dbReference type="PROSITE" id="PS50235"/>
    </source>
</evidence>
<protein>
    <recommendedName>
        <fullName evidence="2">ubiquitinyl hydrolase 1</fullName>
        <ecNumber evidence="2">3.4.19.12</ecNumber>
    </recommendedName>
</protein>
<dbReference type="Gene3D" id="3.90.70.10">
    <property type="entry name" value="Cysteine proteinases"/>
    <property type="match status" value="1"/>
</dbReference>
<evidence type="ECO:0000256" key="7">
    <source>
        <dbReference type="SAM" id="MobiDB-lite"/>
    </source>
</evidence>
<dbReference type="InterPro" id="IPR038765">
    <property type="entry name" value="Papain-like_cys_pep_sf"/>
</dbReference>
<evidence type="ECO:0000313" key="9">
    <source>
        <dbReference type="EMBL" id="KAK5242176.1"/>
    </source>
</evidence>